<evidence type="ECO:0000313" key="2">
    <source>
        <dbReference type="Proteomes" id="UP000018888"/>
    </source>
</evidence>
<dbReference type="EMBL" id="AUPC02000231">
    <property type="protein sequence ID" value="POG64793.1"/>
    <property type="molecule type" value="Genomic_DNA"/>
</dbReference>
<dbReference type="Proteomes" id="UP000018888">
    <property type="component" value="Unassembled WGS sequence"/>
</dbReference>
<proteinExistence type="predicted"/>
<organism evidence="1 2">
    <name type="scientific">Rhizophagus irregularis (strain DAOM 181602 / DAOM 197198 / MUCL 43194)</name>
    <name type="common">Arbuscular mycorrhizal fungus</name>
    <name type="synonym">Glomus intraradices</name>
    <dbReference type="NCBI Taxonomy" id="747089"/>
    <lineage>
        <taxon>Eukaryota</taxon>
        <taxon>Fungi</taxon>
        <taxon>Fungi incertae sedis</taxon>
        <taxon>Mucoromycota</taxon>
        <taxon>Glomeromycotina</taxon>
        <taxon>Glomeromycetes</taxon>
        <taxon>Glomerales</taxon>
        <taxon>Glomeraceae</taxon>
        <taxon>Rhizophagus</taxon>
    </lineage>
</organism>
<gene>
    <name evidence="1" type="ORF">GLOIN_2v1782491</name>
</gene>
<comment type="caution">
    <text evidence="1">The sequence shown here is derived from an EMBL/GenBank/DDBJ whole genome shotgun (WGS) entry which is preliminary data.</text>
</comment>
<reference evidence="1 2" key="1">
    <citation type="journal article" date="2013" name="Proc. Natl. Acad. Sci. U.S.A.">
        <title>Genome of an arbuscular mycorrhizal fungus provides insight into the oldest plant symbiosis.</title>
        <authorList>
            <person name="Tisserant E."/>
            <person name="Malbreil M."/>
            <person name="Kuo A."/>
            <person name="Kohler A."/>
            <person name="Symeonidi A."/>
            <person name="Balestrini R."/>
            <person name="Charron P."/>
            <person name="Duensing N."/>
            <person name="Frei Dit Frey N."/>
            <person name="Gianinazzi-Pearson V."/>
            <person name="Gilbert L.B."/>
            <person name="Handa Y."/>
            <person name="Herr J.R."/>
            <person name="Hijri M."/>
            <person name="Koul R."/>
            <person name="Kawaguchi M."/>
            <person name="Krajinski F."/>
            <person name="Lammers P.J."/>
            <person name="Masclaux F.G."/>
            <person name="Murat C."/>
            <person name="Morin E."/>
            <person name="Ndikumana S."/>
            <person name="Pagni M."/>
            <person name="Petitpierre D."/>
            <person name="Requena N."/>
            <person name="Rosikiewicz P."/>
            <person name="Riley R."/>
            <person name="Saito K."/>
            <person name="San Clemente H."/>
            <person name="Shapiro H."/>
            <person name="van Tuinen D."/>
            <person name="Becard G."/>
            <person name="Bonfante P."/>
            <person name="Paszkowski U."/>
            <person name="Shachar-Hill Y.Y."/>
            <person name="Tuskan G.A."/>
            <person name="Young P.W."/>
            <person name="Sanders I.R."/>
            <person name="Henrissat B."/>
            <person name="Rensing S.A."/>
            <person name="Grigoriev I.V."/>
            <person name="Corradi N."/>
            <person name="Roux C."/>
            <person name="Martin F."/>
        </authorList>
    </citation>
    <scope>NUCLEOTIDE SEQUENCE [LARGE SCALE GENOMIC DNA]</scope>
    <source>
        <strain evidence="1 2">DAOM 197198</strain>
    </source>
</reference>
<sequence>MARLEYRMKTSCNTNYNIFTHQGIVGLVTLSQHLGNAQFAESSLGLTLKIGMASTHEYLSANPVLRNINGMHTYNESNTIAVDHKFNFNVLKDMKDQLFNFEAIEISDWKLNMEGPSIMDLLQQQVDVTKPNHIIVDQDRKKAIDNFINRPEAVPEPHFFETISVRTTKETVC</sequence>
<name>A0A2P4PHC9_RHIID</name>
<accession>A0A2P4PHC9</accession>
<evidence type="ECO:0000313" key="1">
    <source>
        <dbReference type="EMBL" id="POG64793.1"/>
    </source>
</evidence>
<reference evidence="1 2" key="2">
    <citation type="journal article" date="2018" name="New Phytol.">
        <title>High intraspecific genome diversity in the model arbuscular mycorrhizal symbiont Rhizophagus irregularis.</title>
        <authorList>
            <person name="Chen E.C.H."/>
            <person name="Morin E."/>
            <person name="Beaudet D."/>
            <person name="Noel J."/>
            <person name="Yildirir G."/>
            <person name="Ndikumana S."/>
            <person name="Charron P."/>
            <person name="St-Onge C."/>
            <person name="Giorgi J."/>
            <person name="Kruger M."/>
            <person name="Marton T."/>
            <person name="Ropars J."/>
            <person name="Grigoriev I.V."/>
            <person name="Hainaut M."/>
            <person name="Henrissat B."/>
            <person name="Roux C."/>
            <person name="Martin F."/>
            <person name="Corradi N."/>
        </authorList>
    </citation>
    <scope>NUCLEOTIDE SEQUENCE [LARGE SCALE GENOMIC DNA]</scope>
    <source>
        <strain evidence="1 2">DAOM 197198</strain>
    </source>
</reference>
<keyword evidence="2" id="KW-1185">Reference proteome</keyword>
<protein>
    <submittedName>
        <fullName evidence="1">Uncharacterized protein</fullName>
    </submittedName>
</protein>
<dbReference type="VEuPathDB" id="FungiDB:RhiirFUN_021456"/>
<dbReference type="AlphaFoldDB" id="A0A2P4PHC9"/>